<proteinExistence type="inferred from homology"/>
<gene>
    <name evidence="4" type="ORF">SAMN04488518_11641</name>
</gene>
<dbReference type="SUPFAM" id="SSF102405">
    <property type="entry name" value="MCP/YpsA-like"/>
    <property type="match status" value="1"/>
</dbReference>
<dbReference type="InterPro" id="IPR057666">
    <property type="entry name" value="DrpA_SLOG"/>
</dbReference>
<dbReference type="EMBL" id="FOSK01000016">
    <property type="protein sequence ID" value="SFL08610.1"/>
    <property type="molecule type" value="Genomic_DNA"/>
</dbReference>
<dbReference type="InterPro" id="IPR036388">
    <property type="entry name" value="WH-like_DNA-bd_sf"/>
</dbReference>
<protein>
    <submittedName>
        <fullName evidence="4">DNA processing protein</fullName>
    </submittedName>
</protein>
<reference evidence="4 5" key="1">
    <citation type="submission" date="2016-10" db="EMBL/GenBank/DDBJ databases">
        <authorList>
            <person name="Varghese N."/>
            <person name="Submissions S."/>
        </authorList>
    </citation>
    <scope>NUCLEOTIDE SEQUENCE [LARGE SCALE GENOMIC DNA]</scope>
    <source>
        <strain evidence="4 5">DSM 16392</strain>
    </source>
</reference>
<dbReference type="InterPro" id="IPR003488">
    <property type="entry name" value="DprA"/>
</dbReference>
<evidence type="ECO:0000259" key="2">
    <source>
        <dbReference type="Pfam" id="PF02481"/>
    </source>
</evidence>
<dbReference type="Pfam" id="PF21102">
    <property type="entry name" value="DprA_N"/>
    <property type="match status" value="1"/>
</dbReference>
<keyword evidence="5" id="KW-1185">Reference proteome</keyword>
<sequence>METATKSRAPHLSDTQRLAWLRLIRSENVGPRTFRELFNHFGSAQAALDALPELSRRGGKKTYRLFSMDKAEAELASLYKMGARLVAMGEPAYPPLLRHIDAPPPLLAVRAREPLQQELTGTQKTLAIIGARNCSVAGAKFATKLAGDLSAEGFTIISGLARGIDSAAHQAALASGTIAAFAGGIDTIYPKENMELFAKMIAANGAAISEMPMGWNPRARDFPRRNRLISGMSLGVILIEAAEKSGSLHTARYALEQNREILAVPGSPLDPRSVGANKLIQQGAALIQSTDDILEIMEPKISMSLPLHQGIDEPAISWPAQDQADVDETSNPLNAKEQDRQAVIDALSETPIDQDELLRFTGVTLQTLQLILLEIELAGRLERHKPNKLSLIHSGRA</sequence>
<dbReference type="NCBIfam" id="TIGR00732">
    <property type="entry name" value="dprA"/>
    <property type="match status" value="1"/>
</dbReference>
<dbReference type="PANTHER" id="PTHR43022">
    <property type="entry name" value="PROTEIN SMF"/>
    <property type="match status" value="1"/>
</dbReference>
<evidence type="ECO:0000256" key="1">
    <source>
        <dbReference type="ARBA" id="ARBA00006525"/>
    </source>
</evidence>
<dbReference type="Pfam" id="PF17782">
    <property type="entry name" value="WHD_DprA"/>
    <property type="match status" value="1"/>
</dbReference>
<name>A0A1I4EU24_9HYPH</name>
<dbReference type="Proteomes" id="UP000199598">
    <property type="component" value="Unassembled WGS sequence"/>
</dbReference>
<dbReference type="Gene3D" id="3.40.50.450">
    <property type="match status" value="1"/>
</dbReference>
<organism evidence="4 5">
    <name type="scientific">Pseudovibrio ascidiaceicola</name>
    <dbReference type="NCBI Taxonomy" id="285279"/>
    <lineage>
        <taxon>Bacteria</taxon>
        <taxon>Pseudomonadati</taxon>
        <taxon>Pseudomonadota</taxon>
        <taxon>Alphaproteobacteria</taxon>
        <taxon>Hyphomicrobiales</taxon>
        <taxon>Stappiaceae</taxon>
        <taxon>Pseudovibrio</taxon>
    </lineage>
</organism>
<comment type="similarity">
    <text evidence="1">Belongs to the DprA/Smf family.</text>
</comment>
<dbReference type="Pfam" id="PF02481">
    <property type="entry name" value="DNA_processg_A"/>
    <property type="match status" value="1"/>
</dbReference>
<dbReference type="Gene3D" id="1.10.10.10">
    <property type="entry name" value="Winged helix-like DNA-binding domain superfamily/Winged helix DNA-binding domain"/>
    <property type="match status" value="1"/>
</dbReference>
<comment type="caution">
    <text evidence="4">The sequence shown here is derived from an EMBL/GenBank/DDBJ whole genome shotgun (WGS) entry which is preliminary data.</text>
</comment>
<dbReference type="PANTHER" id="PTHR43022:SF1">
    <property type="entry name" value="PROTEIN SMF"/>
    <property type="match status" value="1"/>
</dbReference>
<accession>A0A1I4EU24</accession>
<feature type="domain" description="DprA winged helix" evidence="3">
    <location>
        <begin position="330"/>
        <end position="384"/>
    </location>
</feature>
<evidence type="ECO:0000259" key="3">
    <source>
        <dbReference type="Pfam" id="PF17782"/>
    </source>
</evidence>
<dbReference type="RefSeq" id="WP_093523365.1">
    <property type="nucleotide sequence ID" value="NZ_FOSK01000016.1"/>
</dbReference>
<evidence type="ECO:0000313" key="4">
    <source>
        <dbReference type="EMBL" id="SFL08610.1"/>
    </source>
</evidence>
<dbReference type="InterPro" id="IPR041614">
    <property type="entry name" value="DprA_WH"/>
</dbReference>
<evidence type="ECO:0000313" key="5">
    <source>
        <dbReference type="Proteomes" id="UP000199598"/>
    </source>
</evidence>
<feature type="domain" description="Smf/DprA SLOG" evidence="2">
    <location>
        <begin position="85"/>
        <end position="296"/>
    </location>
</feature>